<evidence type="ECO:0000256" key="2">
    <source>
        <dbReference type="SAM" id="SignalP"/>
    </source>
</evidence>
<evidence type="ECO:0000256" key="1">
    <source>
        <dbReference type="SAM" id="MobiDB-lite"/>
    </source>
</evidence>
<dbReference type="InterPro" id="IPR017802">
    <property type="entry name" value="VWFA-rel_acidobac-type"/>
</dbReference>
<keyword evidence="2" id="KW-0732">Signal</keyword>
<gene>
    <name evidence="3" type="ORF">HRJ53_00165</name>
</gene>
<keyword evidence="4" id="KW-1185">Reference proteome</keyword>
<comment type="caution">
    <text evidence="3">The sequence shown here is derived from an EMBL/GenBank/DDBJ whole genome shotgun (WGS) entry which is preliminary data.</text>
</comment>
<reference evidence="3" key="1">
    <citation type="submission" date="2020-06" db="EMBL/GenBank/DDBJ databases">
        <title>Legume-microbial interactions unlock mineral nutrients during tropical forest succession.</title>
        <authorList>
            <person name="Epihov D.Z."/>
        </authorList>
    </citation>
    <scope>NUCLEOTIDE SEQUENCE [LARGE SCALE GENOMIC DNA]</scope>
    <source>
        <strain evidence="3">Pan2503</strain>
    </source>
</reference>
<feature type="region of interest" description="Disordered" evidence="1">
    <location>
        <begin position="85"/>
        <end position="109"/>
    </location>
</feature>
<evidence type="ECO:0000313" key="3">
    <source>
        <dbReference type="EMBL" id="MBA0083387.1"/>
    </source>
</evidence>
<name>A0A7V8SV88_9BACT</name>
<dbReference type="AlphaFoldDB" id="A0A7V8SV88"/>
<protein>
    <submittedName>
        <fullName evidence="3">VWA domain-containing protein</fullName>
    </submittedName>
</protein>
<dbReference type="NCBIfam" id="TIGR03436">
    <property type="entry name" value="acidobact_VWFA"/>
    <property type="match status" value="1"/>
</dbReference>
<sequence length="742" mass="80181">MSLRRPSGLSPVFAFSFALAVCTKPSAAPQAPAKDTITVQTAEVVVDAIVTDKHNRIVTNLGAGDFVVYEDGVPQRLTSFRLFQGNSPAKNEERPAPASSGTVAPAVQPTPSEPGALTILLLDYSSVEIQNQKLVREASTKYVREKLRPNDRMAVFSLGTSLHFLTDFTNDRDTILAALKMSDARGSAVAAERADLDAGMAKGGLGFAISSGIAQPTAASGAGAASTGAGMGTAGSAAAEAMALQRIAAQYAALRSALDRQQTREVFTAIRAIALGVKHIEGRKSLVLFSQGFIISQPLWPEMQSVVDAANRAQLAIYSIDARGLETRALNGALVQRDEITAALAPSENERNPLSQQDRMKATGGEDIFDRASQVGHDLPESALRYIAIATGGFLIHNTNDLSLGLARVSEDMRTYYVLSYRPTNENFDGKFRQVRVELRDKQLSVRARGGYYAIPSGFELLSPEQYKVVAEWHGAEPAARMPVYVRAGAFRAAGAEYRVPVILEIPTAEVRFEKRGDVNQARFQILGLVRDVHNNLLMRFGGPTQFKATNAEYAALKTGDLSFVQTLNLPAGIPYSFEVFVKDLVSEKVSHGEYGLYLRDQEPKLALSTVLLAHQAEKSTESSAQFLSAGNIKILPSARCEFRNGDNLIFYFDIYNPQIQQDKKADLNVDAFLLKGGEPVNLHIPGYRLSQPVAEPVPHITVARFVQLAGLAAGDYSLVINVHDALAGQSQSAHASFTVVN</sequence>
<dbReference type="Proteomes" id="UP000567293">
    <property type="component" value="Unassembled WGS sequence"/>
</dbReference>
<organism evidence="3 4">
    <name type="scientific">Candidatus Acidiferrum panamense</name>
    <dbReference type="NCBI Taxonomy" id="2741543"/>
    <lineage>
        <taxon>Bacteria</taxon>
        <taxon>Pseudomonadati</taxon>
        <taxon>Acidobacteriota</taxon>
        <taxon>Terriglobia</taxon>
        <taxon>Candidatus Acidiferrales</taxon>
        <taxon>Candidatus Acidiferrum</taxon>
    </lineage>
</organism>
<feature type="signal peptide" evidence="2">
    <location>
        <begin position="1"/>
        <end position="20"/>
    </location>
</feature>
<dbReference type="EMBL" id="JACDQQ010000017">
    <property type="protein sequence ID" value="MBA0083387.1"/>
    <property type="molecule type" value="Genomic_DNA"/>
</dbReference>
<feature type="chain" id="PRO_5031155494" evidence="2">
    <location>
        <begin position="21"/>
        <end position="742"/>
    </location>
</feature>
<accession>A0A7V8SV88</accession>
<proteinExistence type="predicted"/>
<evidence type="ECO:0000313" key="4">
    <source>
        <dbReference type="Proteomes" id="UP000567293"/>
    </source>
</evidence>